<evidence type="ECO:0000313" key="4">
    <source>
        <dbReference type="EMBL" id="AAL16995.1"/>
    </source>
</evidence>
<accession>Q946V1</accession>
<feature type="domain" description="Bifunctional inhibitor/plant lipid transfer protein/seed storage helical" evidence="3">
    <location>
        <begin position="64"/>
        <end position="173"/>
    </location>
</feature>
<dbReference type="KEGG" id="zma:541928"/>
<dbReference type="AlphaFoldDB" id="Q946V1"/>
<dbReference type="PROSITE" id="PS00426">
    <property type="entry name" value="CEREAL_TRYP_AMYL_INH"/>
    <property type="match status" value="1"/>
</dbReference>
<proteinExistence type="evidence at transcript level"/>
<dbReference type="MEROPS" id="I06.001"/>
<dbReference type="InterPro" id="IPR016140">
    <property type="entry name" value="Bifunc_inhib/LTP/seed_store"/>
</dbReference>
<reference evidence="4" key="1">
    <citation type="journal article" date="2001" name="Plant Cell">
        <title>Genomics analysis of genes expressed in maize endosperm identifies novel seed proteins and clarifies patterns of zein gene expression.</title>
        <authorList>
            <person name="Woo Y.M."/>
            <person name="Hu D.W."/>
            <person name="Larkins B.A."/>
            <person name="Jung R."/>
        </authorList>
    </citation>
    <scope>NUCLEOTIDE SEQUENCE</scope>
    <source>
        <tissue evidence="4">Endosperm</tissue>
    </source>
</reference>
<dbReference type="GO" id="GO:0005576">
    <property type="term" value="C:extracellular region"/>
    <property type="evidence" value="ECO:0007669"/>
    <property type="project" value="UniProtKB-SubCell"/>
</dbReference>
<dbReference type="ExpressionAtlas" id="Q946V1">
    <property type="expression patterns" value="baseline and differential"/>
</dbReference>
<dbReference type="InterPro" id="IPR006105">
    <property type="entry name" value="Allergen/tryp_amyl_inhib_CS"/>
</dbReference>
<dbReference type="PRINTS" id="PR00808">
    <property type="entry name" value="AMLASEINHBTR"/>
</dbReference>
<dbReference type="HOGENOM" id="CLU_113497_1_1_1"/>
<dbReference type="PANTHER" id="PTHR34481">
    <property type="entry name" value="TRYPSIN/FACTOR XIIA INHIBITOR-RELATED"/>
    <property type="match status" value="1"/>
</dbReference>
<dbReference type="RefSeq" id="NP_001105061.1">
    <property type="nucleotide sequence ID" value="NM_001111591.1"/>
</dbReference>
<dbReference type="SMR" id="Q946V1"/>
<comment type="subcellular location">
    <subcellularLocation>
        <location evidence="1">Secreted</location>
    </subcellularLocation>
</comment>
<dbReference type="SUPFAM" id="SSF47699">
    <property type="entry name" value="Bifunctional inhibitor/lipid-transfer protein/seed storage 2S albumin"/>
    <property type="match status" value="1"/>
</dbReference>
<dbReference type="GeneID" id="541928"/>
<dbReference type="CDD" id="cd00261">
    <property type="entry name" value="AAI_SS"/>
    <property type="match status" value="1"/>
</dbReference>
<evidence type="ECO:0000259" key="3">
    <source>
        <dbReference type="SMART" id="SM00499"/>
    </source>
</evidence>
<dbReference type="SMART" id="SM00499">
    <property type="entry name" value="AAI"/>
    <property type="match status" value="1"/>
</dbReference>
<organism evidence="4">
    <name type="scientific">Zea mays</name>
    <name type="common">Maize</name>
    <dbReference type="NCBI Taxonomy" id="4577"/>
    <lineage>
        <taxon>Eukaryota</taxon>
        <taxon>Viridiplantae</taxon>
        <taxon>Streptophyta</taxon>
        <taxon>Embryophyta</taxon>
        <taxon>Tracheophyta</taxon>
        <taxon>Spermatophyta</taxon>
        <taxon>Magnoliopsida</taxon>
        <taxon>Liliopsida</taxon>
        <taxon>Poales</taxon>
        <taxon>Poaceae</taxon>
        <taxon>PACMAD clade</taxon>
        <taxon>Panicoideae</taxon>
        <taxon>Andropogonodae</taxon>
        <taxon>Andropogoneae</taxon>
        <taxon>Tripsacinae</taxon>
        <taxon>Zea</taxon>
    </lineage>
</organism>
<protein>
    <submittedName>
        <fullName evidence="4">Hageman factor inhibitor</fullName>
    </submittedName>
</protein>
<dbReference type="OrthoDB" id="657109at2759"/>
<sequence>MPLTWCSSIFQVTNANCTKKSIERPSTGELMASSSSSSHRRLILAAAVLLSVLAAASASAGTSCVPGWAIPHNPLPSCRWYVTSRTCGIGPRLPWPELKRRCCRELADIPAYCRCTALSILMDGAIPPGPDAQLEGRLEDLPGCPREVQRGFAATLVTEAECNLATISGVAECPWILGGGTMPSK</sequence>
<keyword evidence="2" id="KW-0964">Secreted</keyword>
<dbReference type="Gene3D" id="1.10.110.10">
    <property type="entry name" value="Plant lipid-transfer and hydrophobic proteins"/>
    <property type="match status" value="1"/>
</dbReference>
<dbReference type="Pfam" id="PF00234">
    <property type="entry name" value="Tryp_alpha_amyl"/>
    <property type="match status" value="1"/>
</dbReference>
<name>Q946V1_MAIZE</name>
<dbReference type="InterPro" id="IPR006106">
    <property type="entry name" value="Allergen/soft/tryp_amyl_inhib"/>
</dbReference>
<evidence type="ECO:0000256" key="2">
    <source>
        <dbReference type="ARBA" id="ARBA00022525"/>
    </source>
</evidence>
<dbReference type="PANTHER" id="PTHR34481:SF2">
    <property type="entry name" value="TRYPSIN_FACTOR XIIA INHIBITOR"/>
    <property type="match status" value="1"/>
</dbReference>
<evidence type="ECO:0000256" key="1">
    <source>
        <dbReference type="ARBA" id="ARBA00004613"/>
    </source>
</evidence>
<dbReference type="GO" id="GO:0004867">
    <property type="term" value="F:serine-type endopeptidase inhibitor activity"/>
    <property type="evidence" value="ECO:0007669"/>
    <property type="project" value="InterPro"/>
</dbReference>
<dbReference type="InterPro" id="IPR036312">
    <property type="entry name" value="Bifun_inhib/LTP/seed_sf"/>
</dbReference>
<dbReference type="EMBL" id="AF371280">
    <property type="protein sequence ID" value="AAL16995.1"/>
    <property type="molecule type" value="mRNA"/>
</dbReference>